<protein>
    <submittedName>
        <fullName evidence="3">AhpC/TSA family protein</fullName>
    </submittedName>
    <submittedName>
        <fullName evidence="2">Peroxiredoxin</fullName>
    </submittedName>
</protein>
<dbReference type="InterPro" id="IPR000866">
    <property type="entry name" value="AhpC/TSA"/>
</dbReference>
<dbReference type="EMBL" id="NOUW01000014">
    <property type="protein sequence ID" value="PDX90211.1"/>
    <property type="molecule type" value="Genomic_DNA"/>
</dbReference>
<dbReference type="InterPro" id="IPR032801">
    <property type="entry name" value="PXL2A/B/C"/>
</dbReference>
<evidence type="ECO:0000313" key="5">
    <source>
        <dbReference type="Proteomes" id="UP000261079"/>
    </source>
</evidence>
<evidence type="ECO:0000313" key="3">
    <source>
        <dbReference type="EMBL" id="RGC05289.1"/>
    </source>
</evidence>
<dbReference type="Proteomes" id="UP000220438">
    <property type="component" value="Unassembled WGS sequence"/>
</dbReference>
<sequence length="185" mass="20105">MAAETAARLTVGEVMPNFTYDTPFATALTLSDTVQKTSKTALLFLRYYGCTLCQYDIHQLTENYHQITDVGGQVIVVLQSDPAGLAQELQPDTFPFSILCDPKAALYERFGIQPAASMAKMADAGTMLKIAKATAAGYKHGAYEGNELQLPACFVVDKERKILYAHYGKSAGDIPDARTLASLLK</sequence>
<dbReference type="PANTHER" id="PTHR28630:SF3">
    <property type="entry name" value="PEROXIREDOXIN-LIKE 2C"/>
    <property type="match status" value="1"/>
</dbReference>
<evidence type="ECO:0000313" key="4">
    <source>
        <dbReference type="Proteomes" id="UP000220438"/>
    </source>
</evidence>
<feature type="domain" description="Alkyl hydroperoxide reductase subunit C/ Thiol specific antioxidant" evidence="1">
    <location>
        <begin position="11"/>
        <end position="164"/>
    </location>
</feature>
<evidence type="ECO:0000259" key="1">
    <source>
        <dbReference type="Pfam" id="PF00578"/>
    </source>
</evidence>
<accession>A0A2A7BFX8</accession>
<reference evidence="2 4" key="1">
    <citation type="journal article" date="2017" name="Front. Microbiol.">
        <title>New Insights into the Diversity of the Genus Faecalibacterium.</title>
        <authorList>
            <person name="Benevides L."/>
            <person name="Burman S."/>
            <person name="Martin R."/>
            <person name="Robert V."/>
            <person name="Thomas M."/>
            <person name="Miquel S."/>
            <person name="Chain F."/>
            <person name="Sokol H."/>
            <person name="Bermudez-Humaran L.G."/>
            <person name="Morrison M."/>
            <person name="Langella P."/>
            <person name="Azevedo V.A."/>
            <person name="Chatel J.M."/>
            <person name="Soares S."/>
        </authorList>
    </citation>
    <scope>NUCLEOTIDE SEQUENCE [LARGE SCALE GENOMIC DNA]</scope>
    <source>
        <strain evidence="2 4">AHMP21</strain>
    </source>
</reference>
<dbReference type="AlphaFoldDB" id="A0A2A7BFX8"/>
<dbReference type="PANTHER" id="PTHR28630">
    <property type="match status" value="1"/>
</dbReference>
<dbReference type="Gene3D" id="3.40.30.10">
    <property type="entry name" value="Glutaredoxin"/>
    <property type="match status" value="1"/>
</dbReference>
<dbReference type="EMBL" id="QVEZ01000005">
    <property type="protein sequence ID" value="RGC05289.1"/>
    <property type="molecule type" value="Genomic_DNA"/>
</dbReference>
<comment type="caution">
    <text evidence="2">The sequence shown here is derived from an EMBL/GenBank/DDBJ whole genome shotgun (WGS) entry which is preliminary data.</text>
</comment>
<organism evidence="2 4">
    <name type="scientific">Faecalibacterium prausnitzii</name>
    <dbReference type="NCBI Taxonomy" id="853"/>
    <lineage>
        <taxon>Bacteria</taxon>
        <taxon>Bacillati</taxon>
        <taxon>Bacillota</taxon>
        <taxon>Clostridia</taxon>
        <taxon>Eubacteriales</taxon>
        <taxon>Oscillospiraceae</taxon>
        <taxon>Faecalibacterium</taxon>
    </lineage>
</organism>
<dbReference type="GO" id="GO:0016209">
    <property type="term" value="F:antioxidant activity"/>
    <property type="evidence" value="ECO:0007669"/>
    <property type="project" value="InterPro"/>
</dbReference>
<dbReference type="SUPFAM" id="SSF52833">
    <property type="entry name" value="Thioredoxin-like"/>
    <property type="match status" value="1"/>
</dbReference>
<evidence type="ECO:0000313" key="2">
    <source>
        <dbReference type="EMBL" id="PDX90211.1"/>
    </source>
</evidence>
<dbReference type="InterPro" id="IPR036249">
    <property type="entry name" value="Thioredoxin-like_sf"/>
</dbReference>
<dbReference type="Pfam" id="PF00578">
    <property type="entry name" value="AhpC-TSA"/>
    <property type="match status" value="1"/>
</dbReference>
<gene>
    <name evidence="2" type="ORF">CHR61_04620</name>
    <name evidence="3" type="ORF">DW905_09255</name>
</gene>
<dbReference type="RefSeq" id="WP_097770438.1">
    <property type="nucleotide sequence ID" value="NZ_NOUW01000014.1"/>
</dbReference>
<name>A0A2A7BFX8_9FIRM</name>
<reference evidence="3 5" key="2">
    <citation type="submission" date="2018-08" db="EMBL/GenBank/DDBJ databases">
        <title>A genome reference for cultivated species of the human gut microbiota.</title>
        <authorList>
            <person name="Zou Y."/>
            <person name="Xue W."/>
            <person name="Luo G."/>
        </authorList>
    </citation>
    <scope>NUCLEOTIDE SEQUENCE [LARGE SCALE GENOMIC DNA]</scope>
    <source>
        <strain evidence="3 5">AM42-11AC</strain>
    </source>
</reference>
<dbReference type="GO" id="GO:0016491">
    <property type="term" value="F:oxidoreductase activity"/>
    <property type="evidence" value="ECO:0007669"/>
    <property type="project" value="InterPro"/>
</dbReference>
<proteinExistence type="predicted"/>
<dbReference type="Proteomes" id="UP000261079">
    <property type="component" value="Unassembled WGS sequence"/>
</dbReference>